<dbReference type="OrthoDB" id="1680407at2"/>
<sequence>MQILKDIVRQAAALPDKPPGARFQVVDTMAAFWQNINNNNMKAKIFEASSLLAPFAKASPVVAAVTREVEYGNLLPPARSLWIEVVDAELPAHLGVALTYREQTAQAAEWAGKYGVNRPFAWVCQARPFIKKRYLQTLPLKWQWLEYIDENGESVSSILQPAAIPQYMDKALAAELKSVEFIHHHLCAFIANLGLYSVDLVNRGQVSITARPGTQYCYYILDNKTNGQYSGFDWTRCGD</sequence>
<evidence type="ECO:0000313" key="1">
    <source>
        <dbReference type="EMBL" id="QDR82233.1"/>
    </source>
</evidence>
<gene>
    <name evidence="1" type="ORF">SPTER_36570</name>
</gene>
<organism evidence="1 2">
    <name type="scientific">Sporomusa termitida</name>
    <dbReference type="NCBI Taxonomy" id="2377"/>
    <lineage>
        <taxon>Bacteria</taxon>
        <taxon>Bacillati</taxon>
        <taxon>Bacillota</taxon>
        <taxon>Negativicutes</taxon>
        <taxon>Selenomonadales</taxon>
        <taxon>Sporomusaceae</taxon>
        <taxon>Sporomusa</taxon>
    </lineage>
</organism>
<keyword evidence="2" id="KW-1185">Reference proteome</keyword>
<reference evidence="1 2" key="1">
    <citation type="submission" date="2019-02" db="EMBL/GenBank/DDBJ databases">
        <title>Closed genome of Sporomusa termitida DSM 4440.</title>
        <authorList>
            <person name="Poehlein A."/>
            <person name="Daniel R."/>
        </authorList>
    </citation>
    <scope>NUCLEOTIDE SEQUENCE [LARGE SCALE GENOMIC DNA]</scope>
    <source>
        <strain evidence="1 2">DSM 4440</strain>
    </source>
</reference>
<proteinExistence type="predicted"/>
<name>A0A517DY18_9FIRM</name>
<evidence type="ECO:0000313" key="2">
    <source>
        <dbReference type="Proteomes" id="UP000320776"/>
    </source>
</evidence>
<protein>
    <submittedName>
        <fullName evidence="1">Uncharacterized protein</fullName>
    </submittedName>
</protein>
<dbReference type="KEGG" id="sted:SPTER_36570"/>
<dbReference type="EMBL" id="CP036259">
    <property type="protein sequence ID" value="QDR82233.1"/>
    <property type="molecule type" value="Genomic_DNA"/>
</dbReference>
<dbReference type="AlphaFoldDB" id="A0A517DY18"/>
<dbReference type="RefSeq" id="WP_144351640.1">
    <property type="nucleotide sequence ID" value="NZ_CP036259.1"/>
</dbReference>
<dbReference type="Proteomes" id="UP000320776">
    <property type="component" value="Chromosome"/>
</dbReference>
<accession>A0A517DY18</accession>